<organism evidence="3 4">
    <name type="scientific">Oceaniferula flava</name>
    <dbReference type="NCBI Taxonomy" id="2800421"/>
    <lineage>
        <taxon>Bacteria</taxon>
        <taxon>Pseudomonadati</taxon>
        <taxon>Verrucomicrobiota</taxon>
        <taxon>Verrucomicrobiia</taxon>
        <taxon>Verrucomicrobiales</taxon>
        <taxon>Verrucomicrobiaceae</taxon>
        <taxon>Oceaniferula</taxon>
    </lineage>
</organism>
<feature type="region of interest" description="Disordered" evidence="1">
    <location>
        <begin position="1"/>
        <end position="73"/>
    </location>
</feature>
<feature type="transmembrane region" description="Helical" evidence="2">
    <location>
        <begin position="109"/>
        <end position="130"/>
    </location>
</feature>
<proteinExistence type="predicted"/>
<keyword evidence="2" id="KW-1133">Transmembrane helix</keyword>
<dbReference type="EMBL" id="JAENIG010000002">
    <property type="protein sequence ID" value="MBK1854122.1"/>
    <property type="molecule type" value="Genomic_DNA"/>
</dbReference>
<dbReference type="Proteomes" id="UP000634206">
    <property type="component" value="Unassembled WGS sequence"/>
</dbReference>
<protein>
    <submittedName>
        <fullName evidence="3">Uncharacterized protein</fullName>
    </submittedName>
</protein>
<keyword evidence="2" id="KW-0812">Transmembrane</keyword>
<accession>A0AAE2SB04</accession>
<reference evidence="3" key="1">
    <citation type="submission" date="2021-01" db="EMBL/GenBank/DDBJ databases">
        <title>Modified the classification status of verrucomicrobia.</title>
        <authorList>
            <person name="Feng X."/>
        </authorList>
    </citation>
    <scope>NUCLEOTIDE SEQUENCE</scope>
    <source>
        <strain evidence="3">5K15</strain>
    </source>
</reference>
<gene>
    <name evidence="3" type="ORF">JIN83_04090</name>
</gene>
<dbReference type="AlphaFoldDB" id="A0AAE2SB04"/>
<evidence type="ECO:0000313" key="3">
    <source>
        <dbReference type="EMBL" id="MBK1854122.1"/>
    </source>
</evidence>
<evidence type="ECO:0000256" key="2">
    <source>
        <dbReference type="SAM" id="Phobius"/>
    </source>
</evidence>
<keyword evidence="2" id="KW-0472">Membrane</keyword>
<feature type="compositionally biased region" description="Low complexity" evidence="1">
    <location>
        <begin position="19"/>
        <end position="43"/>
    </location>
</feature>
<name>A0AAE2SB04_9BACT</name>
<keyword evidence="4" id="KW-1185">Reference proteome</keyword>
<comment type="caution">
    <text evidence="3">The sequence shown here is derived from an EMBL/GenBank/DDBJ whole genome shotgun (WGS) entry which is preliminary data.</text>
</comment>
<evidence type="ECO:0000313" key="4">
    <source>
        <dbReference type="Proteomes" id="UP000634206"/>
    </source>
</evidence>
<dbReference type="RefSeq" id="WP_309488728.1">
    <property type="nucleotide sequence ID" value="NZ_JAENIG010000002.1"/>
</dbReference>
<sequence length="434" mass="47114">MTSPDQKLGKAPAKPEPQPAALAPATPTPADTAVPPAAKATPPGLAEDRPMQFKSTESVRNSPASPAPEAAASAAPIPLNPALEALESQPAAAPAERTPARPAKKKSNLIPVLTAITVLVAAGVVTLWLAGKWKPSASGGAPNGGMSSMSMPSAEDEWLQRGWKKEAAEVLGKFMAAKTPEERMQYVIPNEHVLEQLKANFPAGYEESETPLSAFSFSDANLADRRRGIFLMQYRRPAQIDIREYFAPIGDVETVMGQKDVTLIEMAHRIDEDNLSQPVSINAFFKQTDEGLKLDASVFIQGKFRTFREFTEYPAPGESKIFRVVVNEVVSHALRNDKTHRSYKLSDYAYPQDFVNLPVEVDSEVGEILSVINWRGTSRLVPPRTATVELAWSDTKPSVLELKRVLCWEFLGVGGELGNTTPPADRSSSAAETQ</sequence>
<evidence type="ECO:0000256" key="1">
    <source>
        <dbReference type="SAM" id="MobiDB-lite"/>
    </source>
</evidence>
<feature type="compositionally biased region" description="Low complexity" evidence="1">
    <location>
        <begin position="62"/>
        <end position="73"/>
    </location>
</feature>